<organism evidence="2 3">
    <name type="scientific">Populus deltoides</name>
    <name type="common">Eastern poplar</name>
    <name type="synonym">Eastern cottonwood</name>
    <dbReference type="NCBI Taxonomy" id="3696"/>
    <lineage>
        <taxon>Eukaryota</taxon>
        <taxon>Viridiplantae</taxon>
        <taxon>Streptophyta</taxon>
        <taxon>Embryophyta</taxon>
        <taxon>Tracheophyta</taxon>
        <taxon>Spermatophyta</taxon>
        <taxon>Magnoliopsida</taxon>
        <taxon>eudicotyledons</taxon>
        <taxon>Gunneridae</taxon>
        <taxon>Pentapetalae</taxon>
        <taxon>rosids</taxon>
        <taxon>fabids</taxon>
        <taxon>Malpighiales</taxon>
        <taxon>Salicaceae</taxon>
        <taxon>Saliceae</taxon>
        <taxon>Populus</taxon>
    </lineage>
</organism>
<gene>
    <name evidence="2" type="ORF">H0E87_010528</name>
</gene>
<dbReference type="AlphaFoldDB" id="A0A8T2YTS7"/>
<sequence length="108" mass="11876">MEEENEMHVQNDKHVDTAGVLESSPNLKKCACAIEPDPDSIGARLRQRRRKSSGQDDAEFMGVNDKTSVVTAAVKTIPELKKHAHDAELSADSVGARLRLGWKNGQRP</sequence>
<reference evidence="2" key="1">
    <citation type="journal article" date="2021" name="J. Hered.">
        <title>Genome Assembly of Salicaceae Populus deltoides (Eastern Cottonwood) I-69 Based on Nanopore Sequencing and Hi-C Technologies.</title>
        <authorList>
            <person name="Bai S."/>
            <person name="Wu H."/>
            <person name="Zhang J."/>
            <person name="Pan Z."/>
            <person name="Zhao W."/>
            <person name="Li Z."/>
            <person name="Tong C."/>
        </authorList>
    </citation>
    <scope>NUCLEOTIDE SEQUENCE</scope>
    <source>
        <tissue evidence="2">Leaf</tissue>
    </source>
</reference>
<dbReference type="EMBL" id="JACEGQ020000005">
    <property type="protein sequence ID" value="KAH8508440.1"/>
    <property type="molecule type" value="Genomic_DNA"/>
</dbReference>
<comment type="caution">
    <text evidence="2">The sequence shown here is derived from an EMBL/GenBank/DDBJ whole genome shotgun (WGS) entry which is preliminary data.</text>
</comment>
<feature type="compositionally biased region" description="Basic and acidic residues" evidence="1">
    <location>
        <begin position="1"/>
        <end position="16"/>
    </location>
</feature>
<keyword evidence="3" id="KW-1185">Reference proteome</keyword>
<proteinExistence type="predicted"/>
<feature type="region of interest" description="Disordered" evidence="1">
    <location>
        <begin position="41"/>
        <end position="61"/>
    </location>
</feature>
<protein>
    <submittedName>
        <fullName evidence="2">Uncharacterized protein</fullName>
    </submittedName>
</protein>
<evidence type="ECO:0000256" key="1">
    <source>
        <dbReference type="SAM" id="MobiDB-lite"/>
    </source>
</evidence>
<evidence type="ECO:0000313" key="2">
    <source>
        <dbReference type="EMBL" id="KAH8508440.1"/>
    </source>
</evidence>
<evidence type="ECO:0000313" key="3">
    <source>
        <dbReference type="Proteomes" id="UP000807159"/>
    </source>
</evidence>
<accession>A0A8T2YTS7</accession>
<dbReference type="Proteomes" id="UP000807159">
    <property type="component" value="Chromosome 5"/>
</dbReference>
<feature type="region of interest" description="Disordered" evidence="1">
    <location>
        <begin position="1"/>
        <end position="20"/>
    </location>
</feature>
<name>A0A8T2YTS7_POPDE</name>